<reference evidence="1 2" key="1">
    <citation type="submission" date="2015-03" db="EMBL/GenBank/DDBJ databases">
        <title>Genome sequence of Pseudoalteromonas aurantia.</title>
        <authorList>
            <person name="Xie B.-B."/>
            <person name="Rong J.-C."/>
            <person name="Qin Q.-L."/>
            <person name="Zhang Y.-Z."/>
        </authorList>
    </citation>
    <scope>NUCLEOTIDE SEQUENCE [LARGE SCALE GENOMIC DNA]</scope>
    <source>
        <strain evidence="1 2">208</strain>
    </source>
</reference>
<gene>
    <name evidence="1" type="ORF">PAUR_a0527</name>
</gene>
<protein>
    <submittedName>
        <fullName evidence="1">Uncharacterized protein</fullName>
    </submittedName>
</protein>
<evidence type="ECO:0000313" key="1">
    <source>
        <dbReference type="EMBL" id="MBE0367205.1"/>
    </source>
</evidence>
<dbReference type="EMBL" id="AQGV01000012">
    <property type="protein sequence ID" value="MBE0367205.1"/>
    <property type="molecule type" value="Genomic_DNA"/>
</dbReference>
<evidence type="ECO:0000313" key="2">
    <source>
        <dbReference type="Proteomes" id="UP000615755"/>
    </source>
</evidence>
<keyword evidence="2" id="KW-1185">Reference proteome</keyword>
<dbReference type="Proteomes" id="UP000615755">
    <property type="component" value="Unassembled WGS sequence"/>
</dbReference>
<organism evidence="1 2">
    <name type="scientific">Pseudoalteromonas aurantia 208</name>
    <dbReference type="NCBI Taxonomy" id="1314867"/>
    <lineage>
        <taxon>Bacteria</taxon>
        <taxon>Pseudomonadati</taxon>
        <taxon>Pseudomonadota</taxon>
        <taxon>Gammaproteobacteria</taxon>
        <taxon>Alteromonadales</taxon>
        <taxon>Pseudoalteromonadaceae</taxon>
        <taxon>Pseudoalteromonas</taxon>
    </lineage>
</organism>
<comment type="caution">
    <text evidence="1">The sequence shown here is derived from an EMBL/GenBank/DDBJ whole genome shotgun (WGS) entry which is preliminary data.</text>
</comment>
<accession>A0ABR9EAA5</accession>
<proteinExistence type="predicted"/>
<name>A0ABR9EAA5_9GAMM</name>
<sequence>MKLEIIKQSLIVISNWDILRFVTKHGEILCQLKVNMHTCQVVMVMVQMKMKVNLNK</sequence>